<name>A0ABN9RDC0_9DINO</name>
<dbReference type="Proteomes" id="UP001189429">
    <property type="component" value="Unassembled WGS sequence"/>
</dbReference>
<feature type="compositionally biased region" description="Low complexity" evidence="1">
    <location>
        <begin position="153"/>
        <end position="166"/>
    </location>
</feature>
<keyword evidence="3" id="KW-1185">Reference proteome</keyword>
<evidence type="ECO:0000313" key="2">
    <source>
        <dbReference type="EMBL" id="CAK0816989.1"/>
    </source>
</evidence>
<feature type="region of interest" description="Disordered" evidence="1">
    <location>
        <begin position="1"/>
        <end position="57"/>
    </location>
</feature>
<feature type="compositionally biased region" description="Low complexity" evidence="1">
    <location>
        <begin position="1"/>
        <end position="10"/>
    </location>
</feature>
<protein>
    <submittedName>
        <fullName evidence="2">Uncharacterized protein</fullName>
    </submittedName>
</protein>
<sequence>MDCSPSSASRGPRRASGRKNGPGEWVETSGGRRQEQITTSGVWVGHPAATERARAESAQSQTNVTLLRKWTSLSQRFLTKTAAKKFQRDKSSATKMLHENAQGQGQILGPLKRDLAQLINIGGAQSSVASCICTAGLGDSRAMRRARPRPSHASRTGSSRGGSSATARRKHQRTVCTELARSGKAAAATGTPN</sequence>
<organism evidence="2 3">
    <name type="scientific">Prorocentrum cordatum</name>
    <dbReference type="NCBI Taxonomy" id="2364126"/>
    <lineage>
        <taxon>Eukaryota</taxon>
        <taxon>Sar</taxon>
        <taxon>Alveolata</taxon>
        <taxon>Dinophyceae</taxon>
        <taxon>Prorocentrales</taxon>
        <taxon>Prorocentraceae</taxon>
        <taxon>Prorocentrum</taxon>
    </lineage>
</organism>
<gene>
    <name evidence="2" type="ORF">PCOR1329_LOCUS19720</name>
</gene>
<evidence type="ECO:0000256" key="1">
    <source>
        <dbReference type="SAM" id="MobiDB-lite"/>
    </source>
</evidence>
<accession>A0ABN9RDC0</accession>
<dbReference type="EMBL" id="CAUYUJ010006326">
    <property type="protein sequence ID" value="CAK0816989.1"/>
    <property type="molecule type" value="Genomic_DNA"/>
</dbReference>
<feature type="compositionally biased region" description="Basic residues" evidence="1">
    <location>
        <begin position="143"/>
        <end position="152"/>
    </location>
</feature>
<reference evidence="2" key="1">
    <citation type="submission" date="2023-10" db="EMBL/GenBank/DDBJ databases">
        <authorList>
            <person name="Chen Y."/>
            <person name="Shah S."/>
            <person name="Dougan E. K."/>
            <person name="Thang M."/>
            <person name="Chan C."/>
        </authorList>
    </citation>
    <scope>NUCLEOTIDE SEQUENCE [LARGE SCALE GENOMIC DNA]</scope>
</reference>
<evidence type="ECO:0000313" key="3">
    <source>
        <dbReference type="Proteomes" id="UP001189429"/>
    </source>
</evidence>
<feature type="region of interest" description="Disordered" evidence="1">
    <location>
        <begin position="140"/>
        <end position="193"/>
    </location>
</feature>
<proteinExistence type="predicted"/>
<comment type="caution">
    <text evidence="2">The sequence shown here is derived from an EMBL/GenBank/DDBJ whole genome shotgun (WGS) entry which is preliminary data.</text>
</comment>